<feature type="region of interest" description="Disordered" evidence="1">
    <location>
        <begin position="32"/>
        <end position="96"/>
    </location>
</feature>
<organism evidence="2 3">
    <name type="scientific">Triticum urartu</name>
    <name type="common">Red wild einkorn</name>
    <name type="synonym">Crithodium urartu</name>
    <dbReference type="NCBI Taxonomy" id="4572"/>
    <lineage>
        <taxon>Eukaryota</taxon>
        <taxon>Viridiplantae</taxon>
        <taxon>Streptophyta</taxon>
        <taxon>Embryophyta</taxon>
        <taxon>Tracheophyta</taxon>
        <taxon>Spermatophyta</taxon>
        <taxon>Magnoliopsida</taxon>
        <taxon>Liliopsida</taxon>
        <taxon>Poales</taxon>
        <taxon>Poaceae</taxon>
        <taxon>BOP clade</taxon>
        <taxon>Pooideae</taxon>
        <taxon>Triticodae</taxon>
        <taxon>Triticeae</taxon>
        <taxon>Triticinae</taxon>
        <taxon>Triticum</taxon>
    </lineage>
</organism>
<sequence>MSYFYYISSGGQHTVSFASRLLQLAVEADGVVLPRRPRRRHRAPRQEPEEMVGRPSLQRPAPEGLHASRGLAAGARRHGEEDEEEQGQDVPPELRR</sequence>
<protein>
    <submittedName>
        <fullName evidence="2">Uncharacterized protein</fullName>
    </submittedName>
</protein>
<gene>
    <name evidence="2" type="primary">LOC125541722</name>
</gene>
<dbReference type="AlphaFoldDB" id="A0A8R7TII8"/>
<dbReference type="Gramene" id="TuG1812G0200003420.01.T01">
    <property type="protein sequence ID" value="TuG1812G0200003420.01.T01.cds469738"/>
    <property type="gene ID" value="TuG1812G0200003420.01"/>
</dbReference>
<dbReference type="EnsemblPlants" id="TuG1812G0200003420.01.T01">
    <property type="protein sequence ID" value="TuG1812G0200003420.01.T01.cds469738"/>
    <property type="gene ID" value="TuG1812G0200003420.01"/>
</dbReference>
<name>A0A8R7TII8_TRIUA</name>
<reference evidence="3" key="1">
    <citation type="journal article" date="2013" name="Nature">
        <title>Draft genome of the wheat A-genome progenitor Triticum urartu.</title>
        <authorList>
            <person name="Ling H.Q."/>
            <person name="Zhao S."/>
            <person name="Liu D."/>
            <person name="Wang J."/>
            <person name="Sun H."/>
            <person name="Zhang C."/>
            <person name="Fan H."/>
            <person name="Li D."/>
            <person name="Dong L."/>
            <person name="Tao Y."/>
            <person name="Gao C."/>
            <person name="Wu H."/>
            <person name="Li Y."/>
            <person name="Cui Y."/>
            <person name="Guo X."/>
            <person name="Zheng S."/>
            <person name="Wang B."/>
            <person name="Yu K."/>
            <person name="Liang Q."/>
            <person name="Yang W."/>
            <person name="Lou X."/>
            <person name="Chen J."/>
            <person name="Feng M."/>
            <person name="Jian J."/>
            <person name="Zhang X."/>
            <person name="Luo G."/>
            <person name="Jiang Y."/>
            <person name="Liu J."/>
            <person name="Wang Z."/>
            <person name="Sha Y."/>
            <person name="Zhang B."/>
            <person name="Wu H."/>
            <person name="Tang D."/>
            <person name="Shen Q."/>
            <person name="Xue P."/>
            <person name="Zou S."/>
            <person name="Wang X."/>
            <person name="Liu X."/>
            <person name="Wang F."/>
            <person name="Yang Y."/>
            <person name="An X."/>
            <person name="Dong Z."/>
            <person name="Zhang K."/>
            <person name="Zhang X."/>
            <person name="Luo M.C."/>
            <person name="Dvorak J."/>
            <person name="Tong Y."/>
            <person name="Wang J."/>
            <person name="Yang H."/>
            <person name="Li Z."/>
            <person name="Wang D."/>
            <person name="Zhang A."/>
            <person name="Wang J."/>
        </authorList>
    </citation>
    <scope>NUCLEOTIDE SEQUENCE</scope>
    <source>
        <strain evidence="3">cv. G1812</strain>
    </source>
</reference>
<accession>A0A8R7TII8</accession>
<reference evidence="2" key="2">
    <citation type="submission" date="2018-03" db="EMBL/GenBank/DDBJ databases">
        <title>The Triticum urartu genome reveals the dynamic nature of wheat genome evolution.</title>
        <authorList>
            <person name="Ling H."/>
            <person name="Ma B."/>
            <person name="Shi X."/>
            <person name="Liu H."/>
            <person name="Dong L."/>
            <person name="Sun H."/>
            <person name="Cao Y."/>
            <person name="Gao Q."/>
            <person name="Zheng S."/>
            <person name="Li Y."/>
            <person name="Yu Y."/>
            <person name="Du H."/>
            <person name="Qi M."/>
            <person name="Li Y."/>
            <person name="Yu H."/>
            <person name="Cui Y."/>
            <person name="Wang N."/>
            <person name="Chen C."/>
            <person name="Wu H."/>
            <person name="Zhao Y."/>
            <person name="Zhang J."/>
            <person name="Li Y."/>
            <person name="Zhou W."/>
            <person name="Zhang B."/>
            <person name="Hu W."/>
            <person name="Eijk M."/>
            <person name="Tang J."/>
            <person name="Witsenboer H."/>
            <person name="Zhao S."/>
            <person name="Li Z."/>
            <person name="Zhang A."/>
            <person name="Wang D."/>
            <person name="Liang C."/>
        </authorList>
    </citation>
    <scope>NUCLEOTIDE SEQUENCE [LARGE SCALE GENOMIC DNA]</scope>
    <source>
        <strain evidence="2">cv. G1812</strain>
    </source>
</reference>
<evidence type="ECO:0000313" key="2">
    <source>
        <dbReference type="EnsemblPlants" id="TuG1812G0200003420.01.T01.cds469738"/>
    </source>
</evidence>
<proteinExistence type="predicted"/>
<reference evidence="2" key="3">
    <citation type="submission" date="2022-06" db="UniProtKB">
        <authorList>
            <consortium name="EnsemblPlants"/>
        </authorList>
    </citation>
    <scope>IDENTIFICATION</scope>
</reference>
<evidence type="ECO:0000313" key="3">
    <source>
        <dbReference type="Proteomes" id="UP000015106"/>
    </source>
</evidence>
<keyword evidence="3" id="KW-1185">Reference proteome</keyword>
<evidence type="ECO:0000256" key="1">
    <source>
        <dbReference type="SAM" id="MobiDB-lite"/>
    </source>
</evidence>
<dbReference type="Proteomes" id="UP000015106">
    <property type="component" value="Chromosome 2"/>
</dbReference>